<organism evidence="1 2">
    <name type="scientific">Marinisporobacter balticus</name>
    <dbReference type="NCBI Taxonomy" id="2018667"/>
    <lineage>
        <taxon>Bacteria</taxon>
        <taxon>Bacillati</taxon>
        <taxon>Bacillota</taxon>
        <taxon>Clostridia</taxon>
        <taxon>Peptostreptococcales</taxon>
        <taxon>Thermotaleaceae</taxon>
        <taxon>Marinisporobacter</taxon>
    </lineage>
</organism>
<accession>A0A4R2K5H1</accession>
<sequence length="68" mass="8130">MKELTFRPFKRLSDKALVDKIHEVFNSLKSEDKYYKEKFALCDKLIKEAKIRNLCCSKEMMVKKILSK</sequence>
<dbReference type="RefSeq" id="WP_132248193.1">
    <property type="nucleotide sequence ID" value="NZ_SLWV01000044.1"/>
</dbReference>
<comment type="caution">
    <text evidence="1">The sequence shown here is derived from an EMBL/GenBank/DDBJ whole genome shotgun (WGS) entry which is preliminary data.</text>
</comment>
<keyword evidence="2" id="KW-1185">Reference proteome</keyword>
<dbReference type="AlphaFoldDB" id="A0A4R2K5H1"/>
<protein>
    <submittedName>
        <fullName evidence="1">Uncharacterized protein</fullName>
    </submittedName>
</protein>
<gene>
    <name evidence="1" type="ORF">EV214_1442</name>
</gene>
<proteinExistence type="predicted"/>
<dbReference type="Proteomes" id="UP000294919">
    <property type="component" value="Unassembled WGS sequence"/>
</dbReference>
<name>A0A4R2K5H1_9FIRM</name>
<evidence type="ECO:0000313" key="1">
    <source>
        <dbReference type="EMBL" id="TCO68481.1"/>
    </source>
</evidence>
<reference evidence="1 2" key="1">
    <citation type="submission" date="2019-03" db="EMBL/GenBank/DDBJ databases">
        <title>Genomic Encyclopedia of Type Strains, Phase IV (KMG-IV): sequencing the most valuable type-strain genomes for metagenomic binning, comparative biology and taxonomic classification.</title>
        <authorList>
            <person name="Goeker M."/>
        </authorList>
    </citation>
    <scope>NUCLEOTIDE SEQUENCE [LARGE SCALE GENOMIC DNA]</scope>
    <source>
        <strain evidence="1 2">DSM 102940</strain>
    </source>
</reference>
<dbReference type="EMBL" id="SLWV01000044">
    <property type="protein sequence ID" value="TCO68481.1"/>
    <property type="molecule type" value="Genomic_DNA"/>
</dbReference>
<dbReference type="OrthoDB" id="1955119at2"/>
<evidence type="ECO:0000313" key="2">
    <source>
        <dbReference type="Proteomes" id="UP000294919"/>
    </source>
</evidence>